<evidence type="ECO:0000313" key="1">
    <source>
        <dbReference type="EMBL" id="SVA13902.1"/>
    </source>
</evidence>
<organism evidence="1">
    <name type="scientific">marine metagenome</name>
    <dbReference type="NCBI Taxonomy" id="408172"/>
    <lineage>
        <taxon>unclassified sequences</taxon>
        <taxon>metagenomes</taxon>
        <taxon>ecological metagenomes</taxon>
    </lineage>
</organism>
<name>A0A381TCM0_9ZZZZ</name>
<protein>
    <submittedName>
        <fullName evidence="1">Uncharacterized protein</fullName>
    </submittedName>
</protein>
<accession>A0A381TCM0</accession>
<gene>
    <name evidence="1" type="ORF">METZ01_LOCUS66756</name>
</gene>
<dbReference type="EMBL" id="UINC01004380">
    <property type="protein sequence ID" value="SVA13902.1"/>
    <property type="molecule type" value="Genomic_DNA"/>
</dbReference>
<dbReference type="AlphaFoldDB" id="A0A381TCM0"/>
<reference evidence="1" key="1">
    <citation type="submission" date="2018-05" db="EMBL/GenBank/DDBJ databases">
        <authorList>
            <person name="Lanie J.A."/>
            <person name="Ng W.-L."/>
            <person name="Kazmierczak K.M."/>
            <person name="Andrzejewski T.M."/>
            <person name="Davidsen T.M."/>
            <person name="Wayne K.J."/>
            <person name="Tettelin H."/>
            <person name="Glass J.I."/>
            <person name="Rusch D."/>
            <person name="Podicherti R."/>
            <person name="Tsui H.-C.T."/>
            <person name="Winkler M.E."/>
        </authorList>
    </citation>
    <scope>NUCLEOTIDE SEQUENCE</scope>
</reference>
<sequence>MDRHQYEAYTRMTKPYYENFVEENHYDLTKLYNMLTNRVETSLKFEDFCRFVYKKTLYQF</sequence>
<proteinExistence type="predicted"/>